<comment type="caution">
    <text evidence="1">The sequence shown here is derived from an EMBL/GenBank/DDBJ whole genome shotgun (WGS) entry which is preliminary data.</text>
</comment>
<dbReference type="EMBL" id="MUHD01000016">
    <property type="protein sequence ID" value="OXB08560.1"/>
    <property type="molecule type" value="Genomic_DNA"/>
</dbReference>
<protein>
    <submittedName>
        <fullName evidence="1">Uncharacterized protein</fullName>
    </submittedName>
</protein>
<gene>
    <name evidence="1" type="ORF">B0A81_09630</name>
</gene>
<proteinExistence type="predicted"/>
<name>A0ABX4CWJ1_9FLAO</name>
<dbReference type="Proteomes" id="UP000198381">
    <property type="component" value="Unassembled WGS sequence"/>
</dbReference>
<reference evidence="1 2" key="1">
    <citation type="submission" date="2016-11" db="EMBL/GenBank/DDBJ databases">
        <title>Whole genomes of Flavobacteriaceae.</title>
        <authorList>
            <person name="Stine C."/>
            <person name="Li C."/>
            <person name="Tadesse D."/>
        </authorList>
    </citation>
    <scope>NUCLEOTIDE SEQUENCE [LARGE SCALE GENOMIC DNA]</scope>
    <source>
        <strain evidence="1 2">CCUG 60112</strain>
    </source>
</reference>
<accession>A0ABX4CWJ1</accession>
<evidence type="ECO:0000313" key="2">
    <source>
        <dbReference type="Proteomes" id="UP000198381"/>
    </source>
</evidence>
<dbReference type="RefSeq" id="WP_089057825.1">
    <property type="nucleotide sequence ID" value="NZ_MUHD01000016.1"/>
</dbReference>
<keyword evidence="2" id="KW-1185">Reference proteome</keyword>
<organism evidence="1 2">
    <name type="scientific">Flavobacterium plurextorum</name>
    <dbReference type="NCBI Taxonomy" id="1114867"/>
    <lineage>
        <taxon>Bacteria</taxon>
        <taxon>Pseudomonadati</taxon>
        <taxon>Bacteroidota</taxon>
        <taxon>Flavobacteriia</taxon>
        <taxon>Flavobacteriales</taxon>
        <taxon>Flavobacteriaceae</taxon>
        <taxon>Flavobacterium</taxon>
    </lineage>
</organism>
<sequence>MKVEKFNKFIIKKKLRMALLKVLEVKYHLSYDTIEGSEDFTNHTEARNYILCVLKKTGFSSIDSFNNSSFIITYSDRYKNPDELFAILNENLKSKFHYSISLIGKSTNSRHFVSHNPRKHLNSNLQDILSKLSCDNYQ</sequence>
<evidence type="ECO:0000313" key="1">
    <source>
        <dbReference type="EMBL" id="OXB08560.1"/>
    </source>
</evidence>